<dbReference type="Gene3D" id="3.60.10.10">
    <property type="entry name" value="Endonuclease/exonuclease/phosphatase"/>
    <property type="match status" value="1"/>
</dbReference>
<evidence type="ECO:0000313" key="1">
    <source>
        <dbReference type="EMBL" id="KAK2567974.1"/>
    </source>
</evidence>
<reference evidence="1" key="2">
    <citation type="journal article" date="2023" name="Science">
        <title>Genomic signatures of disease resistance in endangered staghorn corals.</title>
        <authorList>
            <person name="Vollmer S.V."/>
            <person name="Selwyn J.D."/>
            <person name="Despard B.A."/>
            <person name="Roesel C.L."/>
        </authorList>
    </citation>
    <scope>NUCLEOTIDE SEQUENCE</scope>
    <source>
        <strain evidence="1">K2</strain>
    </source>
</reference>
<evidence type="ECO:0000313" key="2">
    <source>
        <dbReference type="Proteomes" id="UP001249851"/>
    </source>
</evidence>
<reference evidence="1" key="1">
    <citation type="journal article" date="2023" name="G3 (Bethesda)">
        <title>Whole genome assembly and annotation of the endangered Caribbean coral Acropora cervicornis.</title>
        <authorList>
            <person name="Selwyn J.D."/>
            <person name="Vollmer S.V."/>
        </authorList>
    </citation>
    <scope>NUCLEOTIDE SEQUENCE</scope>
    <source>
        <strain evidence="1">K2</strain>
    </source>
</reference>
<dbReference type="AlphaFoldDB" id="A0AAD9QUZ6"/>
<dbReference type="PANTHER" id="PTHR46670:SF3">
    <property type="entry name" value="ENDONUCLEASE_EXONUCLEASE_PHOSPHATASE DOMAIN-CONTAINING PROTEIN"/>
    <property type="match status" value="1"/>
</dbReference>
<sequence>MGITETWLRADGSDVISGELCPNGYRRRALVVVLGYYLNHPSAPKQGYRITHLIHLSVCMDMTFVGHKSLRVIVIYRPPDCTTSALFSEEFSSLLEEITLCHQELLIWGDFNIHIDDSSNGMGNQFIDLLSLFNLTILDQFCASDHKAVCFNVNLRKPANQRKTISSRRLKNFDFKSFDEIIKGSDLFKENNSLSALTIMYDETLRDAMDKIAPMKSRTIVLRPDAPWYNEDITKQKRIRRRLERKWRSSKLESDKENYLRQCSVVNSMLYKAKENYYSTIIKDNAKDSKLLFRTVDKLLQKNNDKYYPPAKNNEELANSFADFFSTKIDNIRNGFINSHLEQYIVPGRTCSSSFSEFQAVTEKDVMDLYSRSLRTLKEPRSRTKTYGDRAFSNIAPRLWNGIPNDIRNITNIQTLKTKLKTLKRVYLTGIRSDKLFFLLTGTQETDCDVHKTEYEIPLKDPSVLS</sequence>
<accession>A0AAD9QUZ6</accession>
<protein>
    <recommendedName>
        <fullName evidence="3">Endonuclease/exonuclease/phosphatase domain-containing protein</fullName>
    </recommendedName>
</protein>
<comment type="caution">
    <text evidence="1">The sequence shown here is derived from an EMBL/GenBank/DDBJ whole genome shotgun (WGS) entry which is preliminary data.</text>
</comment>
<name>A0AAD9QUZ6_ACRCE</name>
<dbReference type="SUPFAM" id="SSF56219">
    <property type="entry name" value="DNase I-like"/>
    <property type="match status" value="1"/>
</dbReference>
<proteinExistence type="predicted"/>
<dbReference type="InterPro" id="IPR036691">
    <property type="entry name" value="Endo/exonu/phosph_ase_sf"/>
</dbReference>
<dbReference type="EMBL" id="JARQWQ010000013">
    <property type="protein sequence ID" value="KAK2567974.1"/>
    <property type="molecule type" value="Genomic_DNA"/>
</dbReference>
<gene>
    <name evidence="1" type="ORF">P5673_007874</name>
</gene>
<dbReference type="PANTHER" id="PTHR46670">
    <property type="entry name" value="ENDO/EXONUCLEASE/PHOSPHATASE DOMAIN-CONTAINING PROTEIN"/>
    <property type="match status" value="1"/>
</dbReference>
<keyword evidence="2" id="KW-1185">Reference proteome</keyword>
<dbReference type="Proteomes" id="UP001249851">
    <property type="component" value="Unassembled WGS sequence"/>
</dbReference>
<evidence type="ECO:0008006" key="3">
    <source>
        <dbReference type="Google" id="ProtNLM"/>
    </source>
</evidence>
<organism evidence="1 2">
    <name type="scientific">Acropora cervicornis</name>
    <name type="common">Staghorn coral</name>
    <dbReference type="NCBI Taxonomy" id="6130"/>
    <lineage>
        <taxon>Eukaryota</taxon>
        <taxon>Metazoa</taxon>
        <taxon>Cnidaria</taxon>
        <taxon>Anthozoa</taxon>
        <taxon>Hexacorallia</taxon>
        <taxon>Scleractinia</taxon>
        <taxon>Astrocoeniina</taxon>
        <taxon>Acroporidae</taxon>
        <taxon>Acropora</taxon>
    </lineage>
</organism>